<gene>
    <name evidence="9" type="ORF">FYJ80_08660</name>
</gene>
<proteinExistence type="inferred from homology"/>
<dbReference type="Proteomes" id="UP000460549">
    <property type="component" value="Unassembled WGS sequence"/>
</dbReference>
<evidence type="ECO:0000256" key="1">
    <source>
        <dbReference type="ARBA" id="ARBA00006474"/>
    </source>
</evidence>
<dbReference type="AlphaFoldDB" id="A0A7X2PDG3"/>
<keyword evidence="3 5" id="KW-0067">ATP-binding</keyword>
<feature type="transmembrane region" description="Helical" evidence="7">
    <location>
        <begin position="77"/>
        <end position="98"/>
    </location>
</feature>
<keyword evidence="10" id="KW-1185">Reference proteome</keyword>
<evidence type="ECO:0000256" key="6">
    <source>
        <dbReference type="SAM" id="MobiDB-lite"/>
    </source>
</evidence>
<dbReference type="Gene3D" id="3.40.50.300">
    <property type="entry name" value="P-loop containing nucleotide triphosphate hydrolases"/>
    <property type="match status" value="1"/>
</dbReference>
<evidence type="ECO:0000256" key="2">
    <source>
        <dbReference type="ARBA" id="ARBA00022741"/>
    </source>
</evidence>
<evidence type="ECO:0000313" key="10">
    <source>
        <dbReference type="Proteomes" id="UP000460549"/>
    </source>
</evidence>
<feature type="compositionally biased region" description="Basic and acidic residues" evidence="6">
    <location>
        <begin position="300"/>
        <end position="331"/>
    </location>
</feature>
<dbReference type="Pfam" id="PF01580">
    <property type="entry name" value="FtsK_SpoIIIE"/>
    <property type="match status" value="1"/>
</dbReference>
<accession>A0A7X2PDG3</accession>
<feature type="domain" description="FtsK" evidence="8">
    <location>
        <begin position="673"/>
        <end position="865"/>
    </location>
</feature>
<reference evidence="9 10" key="1">
    <citation type="submission" date="2019-08" db="EMBL/GenBank/DDBJ databases">
        <title>In-depth cultivation of the pig gut microbiome towards novel bacterial diversity and tailored functional studies.</title>
        <authorList>
            <person name="Wylensek D."/>
            <person name="Hitch T.C.A."/>
            <person name="Clavel T."/>
        </authorList>
    </citation>
    <scope>NUCLEOTIDE SEQUENCE [LARGE SCALE GENOMIC DNA]</scope>
    <source>
        <strain evidence="9 10">NM-380-WT-3C1</strain>
    </source>
</reference>
<dbReference type="InterPro" id="IPR050206">
    <property type="entry name" value="FtsK/SpoIIIE/SftA"/>
</dbReference>
<evidence type="ECO:0000256" key="3">
    <source>
        <dbReference type="ARBA" id="ARBA00022840"/>
    </source>
</evidence>
<dbReference type="CDD" id="cd01127">
    <property type="entry name" value="TrwB_TraG_TraD_VirD4"/>
    <property type="match status" value="1"/>
</dbReference>
<dbReference type="EMBL" id="VUNN01000018">
    <property type="protein sequence ID" value="MSU06839.1"/>
    <property type="molecule type" value="Genomic_DNA"/>
</dbReference>
<sequence length="1007" mass="113016">MENKKKKKIFSLLLGFILILFGAAIALTRYVPLVDKILSPAYSYLCFTNSIYSFYIAAAFFILSGFFVLLVRRRKPFSLILIPYIYFIYFTVLVAAHSITKNSEPAIIMSRVSQRPSLVFLCIILEILLFLLLIIITSALNSRFANRNQRVKKVKDDKKGKAELKNENKDEEQKEEEVDASSPLAFPAAPTLPTFSTFSSKDIPNSEEPESIIEAPTASLSAFQSAKERVEEKEQNKIESSPKRTSSFLSSSLERVKNSGDEVIPSQRPIIGFEQKKEIEKEVSSSIAPSNLPPTHPRYRMFEALKRKNNSEQPDSVKEEEKKEDEEKKESSFAPSNLPPTHPRYQMFQALHESRDTSSTPSRPFQAVTAQKQESPSSKVEIAESLSDAIRMRKKAEDLETLEKEREERERNEQLKREAEEEALKLKTQMIEEDRVRREMLLREQYRKEAEAKIRAELEAQGISFDKTAEKDDVHELPRSDGYYQGASTARAVGDAKVEGSEMPKNEDSSSQIEFKVGIGGLASNNAGESAIITRQNRGYNPPTADLLKSYPEASYEIDEDTRRLGELMCTVMHDFRVDVTLINIIKGPTVTMFEYDLAPGIMVSKVTALQNNISMRIGGKQIRILAPVPGKSAIGIEVPNEKRATVGFKELLEPLRQSGFKVPMILGRNILGQPMMLDVSKTPHLLIAGTTGSGKSVCINGLIVSLLYTKSPKEVRLIMVDPKVVELQVYNRIPHLLTPVITEPKRVLKMLSWLVDEMERRYRVFSQIGTRNIEGFNSSVHTLGYATEKMPYIVLIMDEFADLMTVIGKDMESYVARLMAKARAAGIHVVMATQRPSSEVITGTIKNNIPSRISFAVSSAMNSRIILDESGAENLLGRGDMLYLANGSNSLSRIQGAFLSDEEVDKVVSYVKSQGEPDYLDESIFEDDVEEEAYDDGGDYSGSGDEDMYEKAKQIVFERKGASASYLQRRLGIGYNRAAKLVEQMEEEGIVGPANGSKPREILRYE</sequence>
<dbReference type="Pfam" id="PF17854">
    <property type="entry name" value="FtsK_alpha"/>
    <property type="match status" value="1"/>
</dbReference>
<keyword evidence="7" id="KW-0812">Transmembrane</keyword>
<dbReference type="InterPro" id="IPR002543">
    <property type="entry name" value="FtsK_dom"/>
</dbReference>
<dbReference type="InterPro" id="IPR018541">
    <property type="entry name" value="Ftsk_gamma"/>
</dbReference>
<feature type="compositionally biased region" description="Polar residues" evidence="6">
    <location>
        <begin position="357"/>
        <end position="378"/>
    </location>
</feature>
<evidence type="ECO:0000256" key="7">
    <source>
        <dbReference type="SAM" id="Phobius"/>
    </source>
</evidence>
<feature type="region of interest" description="Disordered" evidence="6">
    <location>
        <begin position="279"/>
        <end position="386"/>
    </location>
</feature>
<dbReference type="GO" id="GO:0003677">
    <property type="term" value="F:DNA binding"/>
    <property type="evidence" value="ECO:0007669"/>
    <property type="project" value="UniProtKB-KW"/>
</dbReference>
<feature type="transmembrane region" description="Helical" evidence="7">
    <location>
        <begin position="50"/>
        <end position="70"/>
    </location>
</feature>
<dbReference type="Gene3D" id="3.30.980.40">
    <property type="match status" value="1"/>
</dbReference>
<keyword evidence="2 5" id="KW-0547">Nucleotide-binding</keyword>
<dbReference type="PANTHER" id="PTHR22683">
    <property type="entry name" value="SPORULATION PROTEIN RELATED"/>
    <property type="match status" value="1"/>
</dbReference>
<evidence type="ECO:0000313" key="9">
    <source>
        <dbReference type="EMBL" id="MSU06839.1"/>
    </source>
</evidence>
<feature type="binding site" evidence="5">
    <location>
        <begin position="690"/>
        <end position="697"/>
    </location>
    <ligand>
        <name>ATP</name>
        <dbReference type="ChEBI" id="CHEBI:30616"/>
    </ligand>
</feature>
<evidence type="ECO:0000256" key="5">
    <source>
        <dbReference type="PROSITE-ProRule" id="PRU00289"/>
    </source>
</evidence>
<feature type="compositionally biased region" description="Low complexity" evidence="6">
    <location>
        <begin position="180"/>
        <end position="198"/>
    </location>
</feature>
<dbReference type="GO" id="GO:0005524">
    <property type="term" value="F:ATP binding"/>
    <property type="evidence" value="ECO:0007669"/>
    <property type="project" value="UniProtKB-UniRule"/>
</dbReference>
<feature type="compositionally biased region" description="Basic and acidic residues" evidence="6">
    <location>
        <begin position="155"/>
        <end position="172"/>
    </location>
</feature>
<dbReference type="InterPro" id="IPR036390">
    <property type="entry name" value="WH_DNA-bd_sf"/>
</dbReference>
<dbReference type="SMART" id="SM00843">
    <property type="entry name" value="Ftsk_gamma"/>
    <property type="match status" value="1"/>
</dbReference>
<protein>
    <recommendedName>
        <fullName evidence="8">FtsK domain-containing protein</fullName>
    </recommendedName>
</protein>
<dbReference type="InterPro" id="IPR041027">
    <property type="entry name" value="FtsK_alpha"/>
</dbReference>
<dbReference type="Pfam" id="PF09397">
    <property type="entry name" value="FtsK_gamma"/>
    <property type="match status" value="1"/>
</dbReference>
<dbReference type="InterPro" id="IPR027417">
    <property type="entry name" value="P-loop_NTPase"/>
</dbReference>
<feature type="transmembrane region" description="Helical" evidence="7">
    <location>
        <begin position="118"/>
        <end position="140"/>
    </location>
</feature>
<feature type="compositionally biased region" description="Polar residues" evidence="6">
    <location>
        <begin position="243"/>
        <end position="253"/>
    </location>
</feature>
<evidence type="ECO:0000256" key="4">
    <source>
        <dbReference type="ARBA" id="ARBA00023125"/>
    </source>
</evidence>
<dbReference type="SUPFAM" id="SSF46785">
    <property type="entry name" value="Winged helix' DNA-binding domain"/>
    <property type="match status" value="1"/>
</dbReference>
<dbReference type="PROSITE" id="PS50901">
    <property type="entry name" value="FTSK"/>
    <property type="match status" value="1"/>
</dbReference>
<feature type="region of interest" description="Disordered" evidence="6">
    <location>
        <begin position="397"/>
        <end position="416"/>
    </location>
</feature>
<keyword evidence="4" id="KW-0238">DNA-binding</keyword>
<feature type="region of interest" description="Disordered" evidence="6">
    <location>
        <begin position="155"/>
        <end position="261"/>
    </location>
</feature>
<dbReference type="RefSeq" id="WP_154426031.1">
    <property type="nucleotide sequence ID" value="NZ_VUNN01000018.1"/>
</dbReference>
<keyword evidence="7" id="KW-1133">Transmembrane helix</keyword>
<name>A0A7X2PDG3_9SPIO</name>
<dbReference type="Gene3D" id="1.10.10.10">
    <property type="entry name" value="Winged helix-like DNA-binding domain superfamily/Winged helix DNA-binding domain"/>
    <property type="match status" value="1"/>
</dbReference>
<comment type="caution">
    <text evidence="9">The sequence shown here is derived from an EMBL/GenBank/DDBJ whole genome shotgun (WGS) entry which is preliminary data.</text>
</comment>
<feature type="compositionally biased region" description="Basic and acidic residues" evidence="6">
    <location>
        <begin position="226"/>
        <end position="242"/>
    </location>
</feature>
<keyword evidence="7" id="KW-0472">Membrane</keyword>
<dbReference type="InterPro" id="IPR036388">
    <property type="entry name" value="WH-like_DNA-bd_sf"/>
</dbReference>
<comment type="similarity">
    <text evidence="1">Belongs to the FtsK/SpoIIIE/SftA family.</text>
</comment>
<dbReference type="SUPFAM" id="SSF52540">
    <property type="entry name" value="P-loop containing nucleoside triphosphate hydrolases"/>
    <property type="match status" value="1"/>
</dbReference>
<evidence type="ECO:0000259" key="8">
    <source>
        <dbReference type="PROSITE" id="PS50901"/>
    </source>
</evidence>
<dbReference type="PANTHER" id="PTHR22683:SF41">
    <property type="entry name" value="DNA TRANSLOCASE FTSK"/>
    <property type="match status" value="1"/>
</dbReference>
<organism evidence="9 10">
    <name type="scientific">Bullifex porci</name>
    <dbReference type="NCBI Taxonomy" id="2606638"/>
    <lineage>
        <taxon>Bacteria</taxon>
        <taxon>Pseudomonadati</taxon>
        <taxon>Spirochaetota</taxon>
        <taxon>Spirochaetia</taxon>
        <taxon>Spirochaetales</taxon>
        <taxon>Spirochaetaceae</taxon>
        <taxon>Bullifex</taxon>
    </lineage>
</organism>